<reference evidence="2" key="1">
    <citation type="journal article" date="2019" name="Int. J. Syst. Evol. Microbiol.">
        <title>The Global Catalogue of Microorganisms (GCM) 10K type strain sequencing project: providing services to taxonomists for standard genome sequencing and annotation.</title>
        <authorList>
            <consortium name="The Broad Institute Genomics Platform"/>
            <consortium name="The Broad Institute Genome Sequencing Center for Infectious Disease"/>
            <person name="Wu L."/>
            <person name="Ma J."/>
        </authorList>
    </citation>
    <scope>NUCLEOTIDE SEQUENCE [LARGE SCALE GENOMIC DNA]</scope>
    <source>
        <strain evidence="2">KCTC 19812</strain>
    </source>
</reference>
<keyword evidence="2" id="KW-1185">Reference proteome</keyword>
<gene>
    <name evidence="1" type="ORF">ACFSKV_19245</name>
</gene>
<dbReference type="RefSeq" id="WP_380806611.1">
    <property type="nucleotide sequence ID" value="NZ_JBHUIV010000034.1"/>
</dbReference>
<dbReference type="EMBL" id="JBHUIV010000034">
    <property type="protein sequence ID" value="MFD2203720.1"/>
    <property type="molecule type" value="Genomic_DNA"/>
</dbReference>
<protein>
    <submittedName>
        <fullName evidence="1">Uncharacterized protein</fullName>
    </submittedName>
</protein>
<sequence length="52" mass="5890">MGNPNQKTTLFPILDLKEFQANNLEGLCILDHSIQGKNIIEAPHKHDFFLNA</sequence>
<proteinExistence type="predicted"/>
<evidence type="ECO:0000313" key="1">
    <source>
        <dbReference type="EMBL" id="MFD2203720.1"/>
    </source>
</evidence>
<name>A0ABW5BGL8_9BACT</name>
<organism evidence="1 2">
    <name type="scientific">Shivajiella indica</name>
    <dbReference type="NCBI Taxonomy" id="872115"/>
    <lineage>
        <taxon>Bacteria</taxon>
        <taxon>Pseudomonadati</taxon>
        <taxon>Bacteroidota</taxon>
        <taxon>Cytophagia</taxon>
        <taxon>Cytophagales</taxon>
        <taxon>Cyclobacteriaceae</taxon>
        <taxon>Shivajiella</taxon>
    </lineage>
</organism>
<dbReference type="Proteomes" id="UP001597414">
    <property type="component" value="Unassembled WGS sequence"/>
</dbReference>
<evidence type="ECO:0000313" key="2">
    <source>
        <dbReference type="Proteomes" id="UP001597414"/>
    </source>
</evidence>
<accession>A0ABW5BGL8</accession>
<comment type="caution">
    <text evidence="1">The sequence shown here is derived from an EMBL/GenBank/DDBJ whole genome shotgun (WGS) entry which is preliminary data.</text>
</comment>